<dbReference type="Proteomes" id="UP001329430">
    <property type="component" value="Chromosome 5"/>
</dbReference>
<protein>
    <recommendedName>
        <fullName evidence="1">Endonuclease/exonuclease/phosphatase domain-containing protein</fullName>
    </recommendedName>
</protein>
<dbReference type="InterPro" id="IPR005135">
    <property type="entry name" value="Endo/exonuclease/phosphatase"/>
</dbReference>
<dbReference type="EMBL" id="JAVRBK010000005">
    <property type="protein sequence ID" value="KAK5643651.1"/>
    <property type="molecule type" value="Genomic_DNA"/>
</dbReference>
<dbReference type="Gene3D" id="3.60.10.10">
    <property type="entry name" value="Endonuclease/exonuclease/phosphatase"/>
    <property type="match status" value="1"/>
</dbReference>
<dbReference type="PANTHER" id="PTHR12121:SF34">
    <property type="entry name" value="PROTEIN ANGEL"/>
    <property type="match status" value="1"/>
</dbReference>
<proteinExistence type="predicted"/>
<dbReference type="InterPro" id="IPR036691">
    <property type="entry name" value="Endo/exonu/phosph_ase_sf"/>
</dbReference>
<evidence type="ECO:0000259" key="1">
    <source>
        <dbReference type="Pfam" id="PF03372"/>
    </source>
</evidence>
<organism evidence="2 3">
    <name type="scientific">Pyrocoelia pectoralis</name>
    <dbReference type="NCBI Taxonomy" id="417401"/>
    <lineage>
        <taxon>Eukaryota</taxon>
        <taxon>Metazoa</taxon>
        <taxon>Ecdysozoa</taxon>
        <taxon>Arthropoda</taxon>
        <taxon>Hexapoda</taxon>
        <taxon>Insecta</taxon>
        <taxon>Pterygota</taxon>
        <taxon>Neoptera</taxon>
        <taxon>Endopterygota</taxon>
        <taxon>Coleoptera</taxon>
        <taxon>Polyphaga</taxon>
        <taxon>Elateriformia</taxon>
        <taxon>Elateroidea</taxon>
        <taxon>Lampyridae</taxon>
        <taxon>Lampyrinae</taxon>
        <taxon>Pyrocoelia</taxon>
    </lineage>
</organism>
<dbReference type="InterPro" id="IPR050410">
    <property type="entry name" value="CCR4/nocturin_mRNA_transcr"/>
</dbReference>
<accession>A0AAN7VEJ8</accession>
<evidence type="ECO:0000313" key="3">
    <source>
        <dbReference type="Proteomes" id="UP001329430"/>
    </source>
</evidence>
<feature type="domain" description="Endonuclease/exonuclease/phosphatase" evidence="1">
    <location>
        <begin position="265"/>
        <end position="629"/>
    </location>
</feature>
<gene>
    <name evidence="2" type="ORF">RI129_007496</name>
</gene>
<keyword evidence="3" id="KW-1185">Reference proteome</keyword>
<dbReference type="PANTHER" id="PTHR12121">
    <property type="entry name" value="CARBON CATABOLITE REPRESSOR PROTEIN 4"/>
    <property type="match status" value="1"/>
</dbReference>
<name>A0AAN7VEJ8_9COLE</name>
<dbReference type="SUPFAM" id="SSF56219">
    <property type="entry name" value="DNase I-like"/>
    <property type="match status" value="1"/>
</dbReference>
<evidence type="ECO:0000313" key="2">
    <source>
        <dbReference type="EMBL" id="KAK5643651.1"/>
    </source>
</evidence>
<dbReference type="Pfam" id="PF03372">
    <property type="entry name" value="Exo_endo_phos"/>
    <property type="match status" value="1"/>
</dbReference>
<comment type="caution">
    <text evidence="2">The sequence shown here is derived from an EMBL/GenBank/DDBJ whole genome shotgun (WGS) entry which is preliminary data.</text>
</comment>
<reference evidence="2 3" key="1">
    <citation type="journal article" date="2024" name="Insects">
        <title>An Improved Chromosome-Level Genome Assembly of the Firefly Pyrocoelia pectoralis.</title>
        <authorList>
            <person name="Fu X."/>
            <person name="Meyer-Rochow V.B."/>
            <person name="Ballantyne L."/>
            <person name="Zhu X."/>
        </authorList>
    </citation>
    <scope>NUCLEOTIDE SEQUENCE [LARGE SCALE GENOMIC DNA]</scope>
    <source>
        <strain evidence="2">XCY_ONT2</strain>
    </source>
</reference>
<dbReference type="AlphaFoldDB" id="A0AAN7VEJ8"/>
<dbReference type="GO" id="GO:0000175">
    <property type="term" value="F:3'-5'-RNA exonuclease activity"/>
    <property type="evidence" value="ECO:0007669"/>
    <property type="project" value="TreeGrafter"/>
</dbReference>
<sequence>MQSHSPRFFVHLFHLEKFLFKTLNSKFRKRFLNPFSLICVKYKYLKYITSNTGVETMNSHKCTVCNKLSITESSQEVQNIACSSSSASISGMQKKEEKSSRYVCKESIKLVNDFGNKRKPISFTIKKKNDLLERKPPSFAIKKKNDLLDKALAPSNKSGNNLYFTHTPQIQTNFFLSNQIQPFAHNYLNVVPISLNNLFHQSFVNNSQIQHRVYRSSAADYSNNTKSSQLDKQMAWSLRKLQYTNLGKSLANKPQNPKSCTFKIMSYNVLAQELLEEHPFLYTYHNPNALKWDQRWYSILGEIKFHKADILCLQEVQVSHLEQYNEDLGKLGYKGVYKQRTGIRRDGCAIYYKESIFNLVEHVTIEFNQQDIPVLDRDNIAIVAKFAPNNNSKNEFVVATTHLLYNRKREDVRLAQTQVLLTEIDRIAYKFDPRRSTDHLPVIITGDFNLTPESPVYRFLTQGVLKYEHLTNRTLTKEQSQYANVTGKVLLPTLLRITDNCQHADLVEKRNTGDLSREEELKLIHLQHSERKFENKSGSAKSKSPFSTGTLSHNFNLMSAYVHYHGNDSEATTFQDTWVTVDYIFYSGENTDAKNRSQDRLKLISRFTLPTTYRLEGMKIPNMALGSDHLSLVVVFRLDP</sequence>